<comment type="caution">
    <text evidence="3">The sequence shown here is derived from an EMBL/GenBank/DDBJ whole genome shotgun (WGS) entry which is preliminary data.</text>
</comment>
<name>A0ABP3QTZ1_9BACI</name>
<feature type="compositionally biased region" description="Basic and acidic residues" evidence="2">
    <location>
        <begin position="1"/>
        <end position="13"/>
    </location>
</feature>
<feature type="region of interest" description="Disordered" evidence="2">
    <location>
        <begin position="1"/>
        <end position="46"/>
    </location>
</feature>
<protein>
    <recommendedName>
        <fullName evidence="1">Small, acid-soluble spore protein L</fullName>
    </recommendedName>
</protein>
<dbReference type="RefSeq" id="WP_343810769.1">
    <property type="nucleotide sequence ID" value="NZ_BAAADS010000006.1"/>
</dbReference>
<dbReference type="NCBIfam" id="TIGR03093">
    <property type="entry name" value="SASP_sspL"/>
    <property type="match status" value="1"/>
</dbReference>
<evidence type="ECO:0000313" key="3">
    <source>
        <dbReference type="EMBL" id="GAA0595519.1"/>
    </source>
</evidence>
<feature type="compositionally biased region" description="Basic and acidic residues" evidence="2">
    <location>
        <begin position="27"/>
        <end position="38"/>
    </location>
</feature>
<dbReference type="InterPro" id="IPR017526">
    <property type="entry name" value="SASP_SspL"/>
</dbReference>
<proteinExistence type="predicted"/>
<keyword evidence="4" id="KW-1185">Reference proteome</keyword>
<evidence type="ECO:0000256" key="1">
    <source>
        <dbReference type="NCBIfam" id="TIGR03093"/>
    </source>
</evidence>
<organism evidence="3 4">
    <name type="scientific">Virgibacillus siamensis</name>
    <dbReference type="NCBI Taxonomy" id="480071"/>
    <lineage>
        <taxon>Bacteria</taxon>
        <taxon>Bacillati</taxon>
        <taxon>Bacillota</taxon>
        <taxon>Bacilli</taxon>
        <taxon>Bacillales</taxon>
        <taxon>Bacillaceae</taxon>
        <taxon>Virgibacillus</taxon>
    </lineage>
</organism>
<reference evidence="4" key="1">
    <citation type="journal article" date="2019" name="Int. J. Syst. Evol. Microbiol.">
        <title>The Global Catalogue of Microorganisms (GCM) 10K type strain sequencing project: providing services to taxonomists for standard genome sequencing and annotation.</title>
        <authorList>
            <consortium name="The Broad Institute Genomics Platform"/>
            <consortium name="The Broad Institute Genome Sequencing Center for Infectious Disease"/>
            <person name="Wu L."/>
            <person name="Ma J."/>
        </authorList>
    </citation>
    <scope>NUCLEOTIDE SEQUENCE [LARGE SCALE GENOMIC DNA]</scope>
    <source>
        <strain evidence="4">JCM 15395</strain>
    </source>
</reference>
<sequence>MAENDKVRSDKRVKSSVNPQGMSEDEREQRPESQLEQRAKKKNTKI</sequence>
<dbReference type="Proteomes" id="UP001500866">
    <property type="component" value="Unassembled WGS sequence"/>
</dbReference>
<dbReference type="EMBL" id="BAAADS010000006">
    <property type="protein sequence ID" value="GAA0595519.1"/>
    <property type="molecule type" value="Genomic_DNA"/>
</dbReference>
<evidence type="ECO:0000256" key="2">
    <source>
        <dbReference type="SAM" id="MobiDB-lite"/>
    </source>
</evidence>
<gene>
    <name evidence="3" type="ORF">GCM10009001_09540</name>
</gene>
<evidence type="ECO:0000313" key="4">
    <source>
        <dbReference type="Proteomes" id="UP001500866"/>
    </source>
</evidence>
<accession>A0ABP3QTZ1</accession>